<dbReference type="Gene3D" id="2.60.120.290">
    <property type="entry name" value="Spermadhesin, CUB domain"/>
    <property type="match status" value="1"/>
</dbReference>
<feature type="transmembrane region" description="Helical" evidence="3">
    <location>
        <begin position="78"/>
        <end position="95"/>
    </location>
</feature>
<keyword evidence="2" id="KW-0768">Sushi</keyword>
<feature type="domain" description="CUB" evidence="5">
    <location>
        <begin position="280"/>
        <end position="393"/>
    </location>
</feature>
<sequence length="900" mass="100987">MLIVRFRIFIVVVLLLVTDVVQGRSTDEVQNFLDAAAKVSNMITSVIPSWHTYDYDGEDDFSIRDGGIDMFDVGNKKFANYVFFLLFILTNLMQIKMFIDQERVFRYLTYNDTYRFPGFEYGTLAIQPFFALAWIRNSRRRTHSYTMSVTGEAGADGRGRIDLQNGTFSMKGISTSYQVFQISNAGDPSIINLHFYMKSSSLWKSKPGSFELVDFSSTTEYANSTVRLSGRPRNVLMGHILLSRRPEDLLHSSLVQQVLTILINGFAQLGPINPVPRRNCGQLKLVADECEKTVLESPNYPHPTDFDCIWKIKAPKGYYVQFEFTDVESNKLLKLYERPLSTLNISNINHNLFYLRGQLYPSLLSTRSNKVFVEYHEPTTGFNKRFRLTYQAKIATDIISLHLEAFQGFSARIRNAVPDWFNYNYDDYTPPINTIFDSGIGHFPFLKNGNKIQFSIDREDSNAHIATYNDIYRSSHVEIGTTTNHPFTALMWIKNYDEEAHEYYLKVSGTYAVADVFDSTTFSSSSSDSGLKIDYTVHELSYNDKRLIEVYFYVESETLWNSEPGSFEDVSLSNVGSVYNHLVRVTGRPKNVLLGYMLLGRRSEFATPTTVFKEVIKIVLAGIPLSLTRAKSKRTPEKCKEAETCKPLLSTALLNRLSFLCTNENNIGSLCYLYCSSGLYLHGDAVVRCQNNGKWTATLALTKCVSVPNGLCLPGKIKVNCPVRPCGAASCPGLPAAKCMDDYCGGCFAMFIDSFGNRLSDEDCDPNRCPPGVKPVKCVVPPCNVTSCPTWPDATCTNDNCGDCRAIFTDSVGNVLSMQQCNAFPGCSSPVQSKVLLSYALSCTYPDYRVGTSCYATCPNGTTRRGTGSIICQRRGFSYSWSGSFASTRCGVCLYPPFFC</sequence>
<evidence type="ECO:0000259" key="6">
    <source>
        <dbReference type="PROSITE" id="PS50923"/>
    </source>
</evidence>
<dbReference type="Gene3D" id="2.10.70.10">
    <property type="entry name" value="Complement Module, domain 1"/>
    <property type="match status" value="1"/>
</dbReference>
<dbReference type="SUPFAM" id="SSF49854">
    <property type="entry name" value="Spermadhesin, CUB domain"/>
    <property type="match status" value="1"/>
</dbReference>
<feature type="signal peptide" evidence="4">
    <location>
        <begin position="1"/>
        <end position="23"/>
    </location>
</feature>
<keyword evidence="3" id="KW-1133">Transmembrane helix</keyword>
<reference evidence="7 8" key="1">
    <citation type="submission" date="2024-02" db="EMBL/GenBank/DDBJ databases">
        <authorList>
            <person name="Daric V."/>
            <person name="Darras S."/>
        </authorList>
    </citation>
    <scope>NUCLEOTIDE SEQUENCE [LARGE SCALE GENOMIC DNA]</scope>
</reference>
<dbReference type="PROSITE" id="PS50923">
    <property type="entry name" value="SUSHI"/>
    <property type="match status" value="2"/>
</dbReference>
<feature type="chain" id="PRO_5045158678" description="CUB domain-containing protein" evidence="4">
    <location>
        <begin position="24"/>
        <end position="900"/>
    </location>
</feature>
<organism evidence="7 8">
    <name type="scientific">Clavelina lepadiformis</name>
    <name type="common">Light-bulb sea squirt</name>
    <name type="synonym">Ascidia lepadiformis</name>
    <dbReference type="NCBI Taxonomy" id="159417"/>
    <lineage>
        <taxon>Eukaryota</taxon>
        <taxon>Metazoa</taxon>
        <taxon>Chordata</taxon>
        <taxon>Tunicata</taxon>
        <taxon>Ascidiacea</taxon>
        <taxon>Aplousobranchia</taxon>
        <taxon>Clavelinidae</taxon>
        <taxon>Clavelina</taxon>
    </lineage>
</organism>
<dbReference type="InterPro" id="IPR000859">
    <property type="entry name" value="CUB_dom"/>
</dbReference>
<dbReference type="InterPro" id="IPR035976">
    <property type="entry name" value="Sushi/SCR/CCP_sf"/>
</dbReference>
<dbReference type="Pfam" id="PF00084">
    <property type="entry name" value="Sushi"/>
    <property type="match status" value="1"/>
</dbReference>
<evidence type="ECO:0000256" key="2">
    <source>
        <dbReference type="PROSITE-ProRule" id="PRU00302"/>
    </source>
</evidence>
<keyword evidence="3" id="KW-0472">Membrane</keyword>
<dbReference type="Proteomes" id="UP001642483">
    <property type="component" value="Unassembled WGS sequence"/>
</dbReference>
<feature type="domain" description="Sushi" evidence="6">
    <location>
        <begin position="643"/>
        <end position="706"/>
    </location>
</feature>
<comment type="caution">
    <text evidence="2">Lacks conserved residue(s) required for the propagation of feature annotation.</text>
</comment>
<feature type="domain" description="Sushi" evidence="6">
    <location>
        <begin position="825"/>
        <end position="892"/>
    </location>
</feature>
<evidence type="ECO:0000259" key="5">
    <source>
        <dbReference type="PROSITE" id="PS01180"/>
    </source>
</evidence>
<comment type="caution">
    <text evidence="7">The sequence shown here is derived from an EMBL/GenBank/DDBJ whole genome shotgun (WGS) entry which is preliminary data.</text>
</comment>
<keyword evidence="4" id="KW-0732">Signal</keyword>
<dbReference type="EMBL" id="CAWYQH010000046">
    <property type="protein sequence ID" value="CAK8678019.1"/>
    <property type="molecule type" value="Genomic_DNA"/>
</dbReference>
<protein>
    <recommendedName>
        <fullName evidence="9">CUB domain-containing protein</fullName>
    </recommendedName>
</protein>
<name>A0ABP0FHS2_CLALP</name>
<gene>
    <name evidence="7" type="ORF">CVLEPA_LOCUS7981</name>
</gene>
<dbReference type="SMART" id="SM00032">
    <property type="entry name" value="CCP"/>
    <property type="match status" value="2"/>
</dbReference>
<evidence type="ECO:0000256" key="1">
    <source>
        <dbReference type="ARBA" id="ARBA00023157"/>
    </source>
</evidence>
<accession>A0ABP0FHS2</accession>
<evidence type="ECO:0000313" key="8">
    <source>
        <dbReference type="Proteomes" id="UP001642483"/>
    </source>
</evidence>
<evidence type="ECO:0000256" key="4">
    <source>
        <dbReference type="SAM" id="SignalP"/>
    </source>
</evidence>
<dbReference type="CDD" id="cd00033">
    <property type="entry name" value="CCP"/>
    <property type="match status" value="2"/>
</dbReference>
<dbReference type="InterPro" id="IPR035914">
    <property type="entry name" value="Sperma_CUB_dom_sf"/>
</dbReference>
<keyword evidence="3" id="KW-0812">Transmembrane</keyword>
<dbReference type="Pfam" id="PF00431">
    <property type="entry name" value="CUB"/>
    <property type="match status" value="1"/>
</dbReference>
<evidence type="ECO:0000256" key="3">
    <source>
        <dbReference type="SAM" id="Phobius"/>
    </source>
</evidence>
<dbReference type="PROSITE" id="PS01180">
    <property type="entry name" value="CUB"/>
    <property type="match status" value="1"/>
</dbReference>
<keyword evidence="1" id="KW-1015">Disulfide bond</keyword>
<dbReference type="InterPro" id="IPR000436">
    <property type="entry name" value="Sushi_SCR_CCP_dom"/>
</dbReference>
<dbReference type="SUPFAM" id="SSF57535">
    <property type="entry name" value="Complement control module/SCR domain"/>
    <property type="match status" value="1"/>
</dbReference>
<keyword evidence="8" id="KW-1185">Reference proteome</keyword>
<evidence type="ECO:0008006" key="9">
    <source>
        <dbReference type="Google" id="ProtNLM"/>
    </source>
</evidence>
<proteinExistence type="predicted"/>
<dbReference type="SMART" id="SM00042">
    <property type="entry name" value="CUB"/>
    <property type="match status" value="1"/>
</dbReference>
<dbReference type="CDD" id="cd00041">
    <property type="entry name" value="CUB"/>
    <property type="match status" value="1"/>
</dbReference>
<evidence type="ECO:0000313" key="7">
    <source>
        <dbReference type="EMBL" id="CAK8678019.1"/>
    </source>
</evidence>